<sequence>MSRYFRQYAPAMNKIRNEIFGADYNDTRKVVKEMDDAELYGWMAGRYQEYDRGLREDLAKESV</sequence>
<proteinExistence type="predicted"/>
<dbReference type="Proteomes" id="UP000281498">
    <property type="component" value="Unassembled WGS sequence"/>
</dbReference>
<dbReference type="AlphaFoldDB" id="A0A3A9JXQ3"/>
<accession>A0A3A9JXQ3</accession>
<comment type="caution">
    <text evidence="1">The sequence shown here is derived from an EMBL/GenBank/DDBJ whole genome shotgun (WGS) entry which is preliminary data.</text>
</comment>
<evidence type="ECO:0000313" key="1">
    <source>
        <dbReference type="EMBL" id="RKL65267.1"/>
    </source>
</evidence>
<keyword evidence="2" id="KW-1185">Reference proteome</keyword>
<dbReference type="RefSeq" id="WP_110935675.1">
    <property type="nucleotide sequence ID" value="NZ_PDOE01000019.1"/>
</dbReference>
<reference evidence="1 2" key="1">
    <citation type="submission" date="2017-10" db="EMBL/GenBank/DDBJ databases">
        <title>Bacillus sp. nov., a halophilic bacterium isolated from a Keqin Lake.</title>
        <authorList>
            <person name="Wang H."/>
        </authorList>
    </citation>
    <scope>NUCLEOTIDE SEQUENCE [LARGE SCALE GENOMIC DNA]</scope>
    <source>
        <strain evidence="1 2">KCTC 13187</strain>
    </source>
</reference>
<name>A0A3A9JXQ3_9BACI</name>
<protein>
    <submittedName>
        <fullName evidence="1">Uncharacterized protein</fullName>
    </submittedName>
</protein>
<dbReference type="EMBL" id="PDOE01000019">
    <property type="protein sequence ID" value="RKL65267.1"/>
    <property type="molecule type" value="Genomic_DNA"/>
</dbReference>
<organism evidence="1 2">
    <name type="scientific">Salipaludibacillus neizhouensis</name>
    <dbReference type="NCBI Taxonomy" id="885475"/>
    <lineage>
        <taxon>Bacteria</taxon>
        <taxon>Bacillati</taxon>
        <taxon>Bacillota</taxon>
        <taxon>Bacilli</taxon>
        <taxon>Bacillales</taxon>
        <taxon>Bacillaceae</taxon>
    </lineage>
</organism>
<evidence type="ECO:0000313" key="2">
    <source>
        <dbReference type="Proteomes" id="UP000281498"/>
    </source>
</evidence>
<gene>
    <name evidence="1" type="ORF">CR203_21580</name>
</gene>